<dbReference type="EMBL" id="BA000045">
    <property type="protein sequence ID" value="BAC89497.1"/>
    <property type="molecule type" value="Genomic_DNA"/>
</dbReference>
<proteinExistence type="predicted"/>
<dbReference type="InterPro" id="IPR007165">
    <property type="entry name" value="Phage_holin_4_2"/>
</dbReference>
<gene>
    <name evidence="2" type="ordered locus">gll1556</name>
</gene>
<feature type="transmembrane region" description="Helical" evidence="1">
    <location>
        <begin position="61"/>
        <end position="82"/>
    </location>
</feature>
<dbReference type="PATRIC" id="fig|251221.4.peg.1592"/>
<organism evidence="2 3">
    <name type="scientific">Gloeobacter violaceus (strain ATCC 29082 / PCC 7421)</name>
    <dbReference type="NCBI Taxonomy" id="251221"/>
    <lineage>
        <taxon>Bacteria</taxon>
        <taxon>Bacillati</taxon>
        <taxon>Cyanobacteriota</taxon>
        <taxon>Cyanophyceae</taxon>
        <taxon>Gloeobacterales</taxon>
        <taxon>Gloeobacteraceae</taxon>
        <taxon>Gloeobacter</taxon>
    </lineage>
</organism>
<dbReference type="HOGENOM" id="CLU_120441_2_4_3"/>
<keyword evidence="1" id="KW-0812">Transmembrane</keyword>
<dbReference type="EnsemblBacteria" id="BAC89497">
    <property type="protein sequence ID" value="BAC89497"/>
    <property type="gene ID" value="BAC89497"/>
</dbReference>
<dbReference type="AlphaFoldDB" id="Q7NKC2"/>
<protein>
    <submittedName>
        <fullName evidence="2">Gll1556 protein</fullName>
    </submittedName>
</protein>
<dbReference type="RefSeq" id="WP_011141555.1">
    <property type="nucleotide sequence ID" value="NC_005125.1"/>
</dbReference>
<dbReference type="FunCoup" id="Q7NKC2">
    <property type="interactions" value="2"/>
</dbReference>
<reference evidence="2 3" key="1">
    <citation type="journal article" date="2003" name="DNA Res.">
        <title>Complete genome structure of Gloeobacter violaceus PCC 7421, a cyanobacterium that lacks thylakoids.</title>
        <authorList>
            <person name="Nakamura Y."/>
            <person name="Kaneko T."/>
            <person name="Sato S."/>
            <person name="Mimuro M."/>
            <person name="Miyashita H."/>
            <person name="Tsuchiya T."/>
            <person name="Sasamoto S."/>
            <person name="Watanabe A."/>
            <person name="Kawashima K."/>
            <person name="Kishida Y."/>
            <person name="Kiyokawa C."/>
            <person name="Kohara M."/>
            <person name="Matsumoto M."/>
            <person name="Matsuno A."/>
            <person name="Nakazaki N."/>
            <person name="Shimpo S."/>
            <person name="Takeuchi C."/>
            <person name="Yamada M."/>
            <person name="Tabata S."/>
        </authorList>
    </citation>
    <scope>NUCLEOTIDE SEQUENCE [LARGE SCALE GENOMIC DNA]</scope>
    <source>
        <strain evidence="3">ATCC 29082 / PCC 7421</strain>
    </source>
</reference>
<evidence type="ECO:0000313" key="3">
    <source>
        <dbReference type="Proteomes" id="UP000000557"/>
    </source>
</evidence>
<keyword evidence="3" id="KW-1185">Reference proteome</keyword>
<dbReference type="KEGG" id="gvi:gll1556"/>
<feature type="transmembrane region" description="Helical" evidence="1">
    <location>
        <begin position="33"/>
        <end position="54"/>
    </location>
</feature>
<keyword evidence="1" id="KW-0472">Membrane</keyword>
<accession>Q7NKC2</accession>
<dbReference type="PANTHER" id="PTHR37309:SF1">
    <property type="entry name" value="SLR0284 PROTEIN"/>
    <property type="match status" value="1"/>
</dbReference>
<feature type="transmembrane region" description="Helical" evidence="1">
    <location>
        <begin position="88"/>
        <end position="110"/>
    </location>
</feature>
<dbReference type="eggNOG" id="COG1950">
    <property type="taxonomic scope" value="Bacteria"/>
</dbReference>
<reference evidence="2 3" key="2">
    <citation type="journal article" date="2003" name="DNA Res.">
        <title>Complete genome structure of Gloeobacter violaceus PCC 7421, a cyanobacterium that lacks thylakoids (supplement).</title>
        <authorList>
            <person name="Nakamura Y."/>
            <person name="Kaneko T."/>
            <person name="Sato S."/>
            <person name="Mimuro M."/>
            <person name="Miyashita H."/>
            <person name="Tsuchiya T."/>
            <person name="Sasamoto S."/>
            <person name="Watanabe A."/>
            <person name="Kawashima K."/>
            <person name="Kishida Y."/>
            <person name="Kiyokawa C."/>
            <person name="Kohara M."/>
            <person name="Matsumoto M."/>
            <person name="Matsuno A."/>
            <person name="Nakazaki N."/>
            <person name="Shimpo S."/>
            <person name="Takeuchi C."/>
            <person name="Yamada M."/>
            <person name="Tabata S."/>
        </authorList>
    </citation>
    <scope>NUCLEOTIDE SEQUENCE [LARGE SCALE GENOMIC DNA]</scope>
    <source>
        <strain evidence="3">ATCC 29082 / PCC 7421</strain>
    </source>
</reference>
<dbReference type="Proteomes" id="UP000000557">
    <property type="component" value="Chromosome"/>
</dbReference>
<sequence>MVAFLLSWLVSAAVLVLVSYVVPGFTVSTIGAALIAALVVGIINAIIVPVLNLLALPINILTLGLFSFVISALGLLLAAAIVPGFAIANFWTALLGAILIAVANAAVGLLGGRSFA</sequence>
<dbReference type="InParanoid" id="Q7NKC2"/>
<keyword evidence="1" id="KW-1133">Transmembrane helix</keyword>
<evidence type="ECO:0000313" key="2">
    <source>
        <dbReference type="EMBL" id="BAC89497.1"/>
    </source>
</evidence>
<dbReference type="Pfam" id="PF04020">
    <property type="entry name" value="Phage_holin_4_2"/>
    <property type="match status" value="1"/>
</dbReference>
<dbReference type="PANTHER" id="PTHR37309">
    <property type="entry name" value="SLR0284 PROTEIN"/>
    <property type="match status" value="1"/>
</dbReference>
<name>Q7NKC2_GLOVI</name>
<dbReference type="STRING" id="251221.gene:10759045"/>
<evidence type="ECO:0000256" key="1">
    <source>
        <dbReference type="SAM" id="Phobius"/>
    </source>
</evidence>